<dbReference type="Proteomes" id="UP001153076">
    <property type="component" value="Unassembled WGS sequence"/>
</dbReference>
<evidence type="ECO:0000256" key="1">
    <source>
        <dbReference type="SAM" id="MobiDB-lite"/>
    </source>
</evidence>
<dbReference type="OrthoDB" id="2919534at2759"/>
<feature type="compositionally biased region" description="Polar residues" evidence="1">
    <location>
        <begin position="51"/>
        <end position="69"/>
    </location>
</feature>
<gene>
    <name evidence="2" type="ORF">Cgig2_015738</name>
</gene>
<dbReference type="PANTHER" id="PTHR33240">
    <property type="entry name" value="OS08G0508500 PROTEIN"/>
    <property type="match status" value="1"/>
</dbReference>
<comment type="caution">
    <text evidence="2">The sequence shown here is derived from an EMBL/GenBank/DDBJ whole genome shotgun (WGS) entry which is preliminary data.</text>
</comment>
<accession>A0A9Q1JIL9</accession>
<dbReference type="AlphaFoldDB" id="A0A9Q1JIL9"/>
<sequence length="305" mass="34034">MTDAITRHVSELVRRAMEAANSAGPLPYFDYIPTHGGKPSHRPKRIPSPRYTEQGQEVSRSDRSGQPYSEQLGRCAAAGPSGERPGSRSRSILPSLREPAQPRPRDEECSTKVMATIAGGYTEGITRSAWKAQLRSAQQEVNPMRMIRLPVHFGDKLKSKSLEVDFLVVDVPTAYNVNLGRPTLHKVKAVIVPYLLQLQFEADDNSVSEMCGDQRTARECYLVSIWPRLERTRKHRPDGLPQAEKRARTGPATVVSEALVIHTLTLSEPPRSRPKAMGEVEQVSLEEERPKRTVQLGQDITALDR</sequence>
<feature type="region of interest" description="Disordered" evidence="1">
    <location>
        <begin position="268"/>
        <end position="305"/>
    </location>
</feature>
<evidence type="ECO:0000313" key="3">
    <source>
        <dbReference type="Proteomes" id="UP001153076"/>
    </source>
</evidence>
<reference evidence="2" key="1">
    <citation type="submission" date="2022-04" db="EMBL/GenBank/DDBJ databases">
        <title>Carnegiea gigantea Genome sequencing and assembly v2.</title>
        <authorList>
            <person name="Copetti D."/>
            <person name="Sanderson M.J."/>
            <person name="Burquez A."/>
            <person name="Wojciechowski M.F."/>
        </authorList>
    </citation>
    <scope>NUCLEOTIDE SEQUENCE</scope>
    <source>
        <strain evidence="2">SGP5-SGP5p</strain>
        <tissue evidence="2">Aerial part</tissue>
    </source>
</reference>
<dbReference type="PANTHER" id="PTHR33240:SF17">
    <property type="entry name" value="EUKARYOTIC PEPTIDE CHAIN RELEASE FACTOR GTP-BINDING SUBUNIT-LIKE"/>
    <property type="match status" value="1"/>
</dbReference>
<evidence type="ECO:0000313" key="2">
    <source>
        <dbReference type="EMBL" id="KAJ8424354.1"/>
    </source>
</evidence>
<feature type="compositionally biased region" description="Low complexity" evidence="1">
    <location>
        <begin position="79"/>
        <end position="91"/>
    </location>
</feature>
<feature type="compositionally biased region" description="Basic residues" evidence="1">
    <location>
        <begin position="38"/>
        <end position="47"/>
    </location>
</feature>
<protein>
    <submittedName>
        <fullName evidence="2">Uncharacterized protein</fullName>
    </submittedName>
</protein>
<keyword evidence="3" id="KW-1185">Reference proteome</keyword>
<feature type="region of interest" description="Disordered" evidence="1">
    <location>
        <begin position="24"/>
        <end position="109"/>
    </location>
</feature>
<dbReference type="EMBL" id="JAKOGI010001702">
    <property type="protein sequence ID" value="KAJ8424354.1"/>
    <property type="molecule type" value="Genomic_DNA"/>
</dbReference>
<organism evidence="2 3">
    <name type="scientific">Carnegiea gigantea</name>
    <dbReference type="NCBI Taxonomy" id="171969"/>
    <lineage>
        <taxon>Eukaryota</taxon>
        <taxon>Viridiplantae</taxon>
        <taxon>Streptophyta</taxon>
        <taxon>Embryophyta</taxon>
        <taxon>Tracheophyta</taxon>
        <taxon>Spermatophyta</taxon>
        <taxon>Magnoliopsida</taxon>
        <taxon>eudicotyledons</taxon>
        <taxon>Gunneridae</taxon>
        <taxon>Pentapetalae</taxon>
        <taxon>Caryophyllales</taxon>
        <taxon>Cactineae</taxon>
        <taxon>Cactaceae</taxon>
        <taxon>Cactoideae</taxon>
        <taxon>Echinocereeae</taxon>
        <taxon>Carnegiea</taxon>
    </lineage>
</organism>
<proteinExistence type="predicted"/>
<name>A0A9Q1JIL9_9CARY</name>